<keyword evidence="2" id="KW-1185">Reference proteome</keyword>
<protein>
    <submittedName>
        <fullName evidence="1">Uncharacterized protein</fullName>
    </submittedName>
</protein>
<comment type="caution">
    <text evidence="1">The sequence shown here is derived from an EMBL/GenBank/DDBJ whole genome shotgun (WGS) entry which is preliminary data.</text>
</comment>
<dbReference type="EMBL" id="MU971510">
    <property type="protein sequence ID" value="KAK9234145.1"/>
    <property type="molecule type" value="Genomic_DNA"/>
</dbReference>
<sequence length="248" mass="28101">MHSPDSYISTLSTLPALLCPTAVFVMTALLLRRRIQTHGPIPIAATLIKFNNSFYATVSLWLLCGILLSRMTTSHSVESAFWMLPTDAHCRLAYHLSKFYEYFDIFLVLASGGQIALHFGFHHFTTPVLTYVRVLRHHDGWEPFAILNLLHHVLMYAYFGGMSAFRPILRWTGALQLVVGILAEIRIMSMKLADEDVVWPNMISCLLLTCYMLLFVREIRMEDAEKAAKGSTSEEDSGNGSEERLKVE</sequence>
<accession>A0ACC3SRB4</accession>
<reference evidence="2" key="1">
    <citation type="journal article" date="2024" name="Front. Bioeng. Biotechnol.">
        <title>Genome-scale model development and genomic sequencing of the oleaginous clade Lipomyces.</title>
        <authorList>
            <person name="Czajka J.J."/>
            <person name="Han Y."/>
            <person name="Kim J."/>
            <person name="Mondo S.J."/>
            <person name="Hofstad B.A."/>
            <person name="Robles A."/>
            <person name="Haridas S."/>
            <person name="Riley R."/>
            <person name="LaButti K."/>
            <person name="Pangilinan J."/>
            <person name="Andreopoulos W."/>
            <person name="Lipzen A."/>
            <person name="Yan J."/>
            <person name="Wang M."/>
            <person name="Ng V."/>
            <person name="Grigoriev I.V."/>
            <person name="Spatafora J.W."/>
            <person name="Magnuson J.K."/>
            <person name="Baker S.E."/>
            <person name="Pomraning K.R."/>
        </authorList>
    </citation>
    <scope>NUCLEOTIDE SEQUENCE [LARGE SCALE GENOMIC DNA]</scope>
    <source>
        <strain evidence="2">CBS 7786</strain>
    </source>
</reference>
<proteinExistence type="predicted"/>
<dbReference type="Proteomes" id="UP001433508">
    <property type="component" value="Unassembled WGS sequence"/>
</dbReference>
<name>A0ACC3SRB4_LIPKO</name>
<organism evidence="1 2">
    <name type="scientific">Lipomyces kononenkoae</name>
    <name type="common">Yeast</name>
    <dbReference type="NCBI Taxonomy" id="34357"/>
    <lineage>
        <taxon>Eukaryota</taxon>
        <taxon>Fungi</taxon>
        <taxon>Dikarya</taxon>
        <taxon>Ascomycota</taxon>
        <taxon>Saccharomycotina</taxon>
        <taxon>Lipomycetes</taxon>
        <taxon>Lipomycetales</taxon>
        <taxon>Lipomycetaceae</taxon>
        <taxon>Lipomyces</taxon>
    </lineage>
</organism>
<evidence type="ECO:0000313" key="2">
    <source>
        <dbReference type="Proteomes" id="UP001433508"/>
    </source>
</evidence>
<gene>
    <name evidence="1" type="ORF">V1525DRAFT_414014</name>
</gene>
<evidence type="ECO:0000313" key="1">
    <source>
        <dbReference type="EMBL" id="KAK9234145.1"/>
    </source>
</evidence>